<dbReference type="Pfam" id="PF12833">
    <property type="entry name" value="HTH_18"/>
    <property type="match status" value="1"/>
</dbReference>
<evidence type="ECO:0000256" key="2">
    <source>
        <dbReference type="ARBA" id="ARBA00023125"/>
    </source>
</evidence>
<evidence type="ECO:0000313" key="7">
    <source>
        <dbReference type="Proteomes" id="UP000547209"/>
    </source>
</evidence>
<dbReference type="SMART" id="SM00342">
    <property type="entry name" value="HTH_ARAC"/>
    <property type="match status" value="1"/>
</dbReference>
<comment type="caution">
    <text evidence="6">The sequence shown here is derived from an EMBL/GenBank/DDBJ whole genome shotgun (WGS) entry which is preliminary data.</text>
</comment>
<keyword evidence="4" id="KW-0804">Transcription</keyword>
<dbReference type="GO" id="GO:0003700">
    <property type="term" value="F:DNA-binding transcription factor activity"/>
    <property type="evidence" value="ECO:0007669"/>
    <property type="project" value="InterPro"/>
</dbReference>
<dbReference type="PROSITE" id="PS00041">
    <property type="entry name" value="HTH_ARAC_FAMILY_1"/>
    <property type="match status" value="1"/>
</dbReference>
<dbReference type="Proteomes" id="UP000547209">
    <property type="component" value="Unassembled WGS sequence"/>
</dbReference>
<keyword evidence="2" id="KW-0238">DNA-binding</keyword>
<gene>
    <name evidence="6" type="ORF">H7C19_28710</name>
</gene>
<dbReference type="InterPro" id="IPR018062">
    <property type="entry name" value="HTH_AraC-typ_CS"/>
</dbReference>
<dbReference type="Gene3D" id="2.60.120.10">
    <property type="entry name" value="Jelly Rolls"/>
    <property type="match status" value="1"/>
</dbReference>
<dbReference type="PANTHER" id="PTHR46796:SF6">
    <property type="entry name" value="ARAC SUBFAMILY"/>
    <property type="match status" value="1"/>
</dbReference>
<dbReference type="EMBL" id="JACJVP010000051">
    <property type="protein sequence ID" value="MBB6674670.1"/>
    <property type="molecule type" value="Genomic_DNA"/>
</dbReference>
<dbReference type="PROSITE" id="PS01124">
    <property type="entry name" value="HTH_ARAC_FAMILY_2"/>
    <property type="match status" value="1"/>
</dbReference>
<dbReference type="InterPro" id="IPR003313">
    <property type="entry name" value="AraC-bd"/>
</dbReference>
<dbReference type="RefSeq" id="WP_185672532.1">
    <property type="nucleotide sequence ID" value="NZ_JACJVP010000051.1"/>
</dbReference>
<evidence type="ECO:0000256" key="3">
    <source>
        <dbReference type="ARBA" id="ARBA00023159"/>
    </source>
</evidence>
<keyword evidence="3" id="KW-0010">Activator</keyword>
<keyword evidence="1" id="KW-0805">Transcription regulation</keyword>
<dbReference type="InterPro" id="IPR018060">
    <property type="entry name" value="HTH_AraC"/>
</dbReference>
<name>A0A7X0RYI0_9BACL</name>
<evidence type="ECO:0000256" key="1">
    <source>
        <dbReference type="ARBA" id="ARBA00023015"/>
    </source>
</evidence>
<evidence type="ECO:0000256" key="4">
    <source>
        <dbReference type="ARBA" id="ARBA00023163"/>
    </source>
</evidence>
<dbReference type="InterPro" id="IPR037923">
    <property type="entry name" value="HTH-like"/>
</dbReference>
<evidence type="ECO:0000313" key="6">
    <source>
        <dbReference type="EMBL" id="MBB6674670.1"/>
    </source>
</evidence>
<dbReference type="SUPFAM" id="SSF46689">
    <property type="entry name" value="Homeodomain-like"/>
    <property type="match status" value="2"/>
</dbReference>
<dbReference type="InterPro" id="IPR014710">
    <property type="entry name" value="RmlC-like_jellyroll"/>
</dbReference>
<evidence type="ECO:0000259" key="5">
    <source>
        <dbReference type="PROSITE" id="PS01124"/>
    </source>
</evidence>
<feature type="domain" description="HTH araC/xylS-type" evidence="5">
    <location>
        <begin position="190"/>
        <end position="288"/>
    </location>
</feature>
<dbReference type="InterPro" id="IPR050204">
    <property type="entry name" value="AraC_XylS_family_regulators"/>
</dbReference>
<dbReference type="PANTHER" id="PTHR46796">
    <property type="entry name" value="HTH-TYPE TRANSCRIPTIONAL ACTIVATOR RHAS-RELATED"/>
    <property type="match status" value="1"/>
</dbReference>
<dbReference type="GO" id="GO:0043565">
    <property type="term" value="F:sequence-specific DNA binding"/>
    <property type="evidence" value="ECO:0007669"/>
    <property type="project" value="InterPro"/>
</dbReference>
<dbReference type="InterPro" id="IPR020449">
    <property type="entry name" value="Tscrpt_reg_AraC-type_HTH"/>
</dbReference>
<reference evidence="6 7" key="1">
    <citation type="submission" date="2020-08" db="EMBL/GenBank/DDBJ databases">
        <title>Cohnella phylogeny.</title>
        <authorList>
            <person name="Dunlap C."/>
        </authorList>
    </citation>
    <scope>NUCLEOTIDE SEQUENCE [LARGE SCALE GENOMIC DNA]</scope>
    <source>
        <strain evidence="6 7">DSM 28246</strain>
    </source>
</reference>
<dbReference type="Gene3D" id="1.10.10.60">
    <property type="entry name" value="Homeodomain-like"/>
    <property type="match status" value="2"/>
</dbReference>
<sequence length="299" mass="34112">MVRSIPIAARWTYEREQDGPVPGVPELVMLGGDEPRRAAPLSLHAHPGCYEFVLMEKGKASWELDGRLYETQAGELFHTRPGEMHRGGFNVIEPSKFWWLIFRAPEGADWLRLAPGERDLIDRALAIQPRVANVGLLPTGTFRRLRRELAGSHPFRSLFVRQALLDLLLSFLRPDSERAAIADDLLRQFDRIAGRIRREPEWRPSVQDLADEAGISASHFYRTFQAHTGFSPMNFLERERVEEACRLLEADRLPVTQIAHLLGYPSSQHFATVFKRIMGSTPREWKNTKRDGREDPPGG</sequence>
<proteinExistence type="predicted"/>
<dbReference type="AlphaFoldDB" id="A0A7X0RYI0"/>
<keyword evidence="7" id="KW-1185">Reference proteome</keyword>
<protein>
    <submittedName>
        <fullName evidence="6">Helix-turn-helix transcriptional regulator</fullName>
    </submittedName>
</protein>
<accession>A0A7X0RYI0</accession>
<dbReference type="Pfam" id="PF02311">
    <property type="entry name" value="AraC_binding"/>
    <property type="match status" value="1"/>
</dbReference>
<organism evidence="6 7">
    <name type="scientific">Cohnella nanjingensis</name>
    <dbReference type="NCBI Taxonomy" id="1387779"/>
    <lineage>
        <taxon>Bacteria</taxon>
        <taxon>Bacillati</taxon>
        <taxon>Bacillota</taxon>
        <taxon>Bacilli</taxon>
        <taxon>Bacillales</taxon>
        <taxon>Paenibacillaceae</taxon>
        <taxon>Cohnella</taxon>
    </lineage>
</organism>
<dbReference type="InterPro" id="IPR009057">
    <property type="entry name" value="Homeodomain-like_sf"/>
</dbReference>
<dbReference type="PRINTS" id="PR00032">
    <property type="entry name" value="HTHARAC"/>
</dbReference>
<dbReference type="SUPFAM" id="SSF51215">
    <property type="entry name" value="Regulatory protein AraC"/>
    <property type="match status" value="1"/>
</dbReference>